<dbReference type="GO" id="GO:0000160">
    <property type="term" value="P:phosphorelay signal transduction system"/>
    <property type="evidence" value="ECO:0007669"/>
    <property type="project" value="InterPro"/>
</dbReference>
<dbReference type="PROSITE" id="PS50110">
    <property type="entry name" value="RESPONSE_REGULATORY"/>
    <property type="match status" value="1"/>
</dbReference>
<dbReference type="AlphaFoldDB" id="A0A2M8LG17"/>
<gene>
    <name evidence="4" type="ORF">COV05_04850</name>
</gene>
<proteinExistence type="predicted"/>
<feature type="domain" description="Response regulatory" evidence="3">
    <location>
        <begin position="5"/>
        <end position="120"/>
    </location>
</feature>
<dbReference type="Proteomes" id="UP000231436">
    <property type="component" value="Unassembled WGS sequence"/>
</dbReference>
<evidence type="ECO:0000256" key="1">
    <source>
        <dbReference type="ARBA" id="ARBA00022553"/>
    </source>
</evidence>
<evidence type="ECO:0000256" key="2">
    <source>
        <dbReference type="PROSITE-ProRule" id="PRU00169"/>
    </source>
</evidence>
<dbReference type="PANTHER" id="PTHR44591">
    <property type="entry name" value="STRESS RESPONSE REGULATOR PROTEIN 1"/>
    <property type="match status" value="1"/>
</dbReference>
<reference evidence="5" key="1">
    <citation type="submission" date="2017-09" db="EMBL/GenBank/DDBJ databases">
        <title>Depth-based differentiation of microbial function through sediment-hosted aquifers and enrichment of novel symbionts in the deep terrestrial subsurface.</title>
        <authorList>
            <person name="Probst A.J."/>
            <person name="Ladd B."/>
            <person name="Jarett J.K."/>
            <person name="Geller-Mcgrath D.E."/>
            <person name="Sieber C.M.K."/>
            <person name="Emerson J.B."/>
            <person name="Anantharaman K."/>
            <person name="Thomas B.C."/>
            <person name="Malmstrom R."/>
            <person name="Stieglmeier M."/>
            <person name="Klingl A."/>
            <person name="Woyke T."/>
            <person name="Ryan C.M."/>
            <person name="Banfield J.F."/>
        </authorList>
    </citation>
    <scope>NUCLEOTIDE SEQUENCE [LARGE SCALE GENOMIC DNA]</scope>
</reference>
<evidence type="ECO:0000259" key="3">
    <source>
        <dbReference type="PROSITE" id="PS50110"/>
    </source>
</evidence>
<evidence type="ECO:0000313" key="4">
    <source>
        <dbReference type="EMBL" id="PJE76375.1"/>
    </source>
</evidence>
<organism evidence="4 5">
    <name type="scientific">Candidatus Uhrbacteria bacterium CG10_big_fil_rev_8_21_14_0_10_48_16</name>
    <dbReference type="NCBI Taxonomy" id="1975038"/>
    <lineage>
        <taxon>Bacteria</taxon>
        <taxon>Candidatus Uhriibacteriota</taxon>
    </lineage>
</organism>
<dbReference type="EMBL" id="PFEU01000027">
    <property type="protein sequence ID" value="PJE76375.1"/>
    <property type="molecule type" value="Genomic_DNA"/>
</dbReference>
<keyword evidence="1 2" id="KW-0597">Phosphoprotein</keyword>
<dbReference type="Pfam" id="PF00072">
    <property type="entry name" value="Response_reg"/>
    <property type="match status" value="1"/>
</dbReference>
<comment type="caution">
    <text evidence="4">The sequence shown here is derived from an EMBL/GenBank/DDBJ whole genome shotgun (WGS) entry which is preliminary data.</text>
</comment>
<dbReference type="InterPro" id="IPR011006">
    <property type="entry name" value="CheY-like_superfamily"/>
</dbReference>
<dbReference type="PANTHER" id="PTHR44591:SF23">
    <property type="entry name" value="CHEY SUBFAMILY"/>
    <property type="match status" value="1"/>
</dbReference>
<evidence type="ECO:0000313" key="5">
    <source>
        <dbReference type="Proteomes" id="UP000231436"/>
    </source>
</evidence>
<dbReference type="SMART" id="SM00448">
    <property type="entry name" value="REC"/>
    <property type="match status" value="1"/>
</dbReference>
<dbReference type="InterPro" id="IPR001789">
    <property type="entry name" value="Sig_transdc_resp-reg_receiver"/>
</dbReference>
<protein>
    <recommendedName>
        <fullName evidence="3">Response regulatory domain-containing protein</fullName>
    </recommendedName>
</protein>
<dbReference type="Gene3D" id="3.40.50.2300">
    <property type="match status" value="1"/>
</dbReference>
<sequence length="127" mass="14127">MAKKTLLMVDQDAFYAGIYANRFESAGWHVSVENSVSDAEKRLEREIPDVIIMDLHPLDEALAFLSKVRTSPKTALVLQIALTALGDRETMLRALEAGVDSYLLKGHFVPGEAVKKVKRLLEEKTSV</sequence>
<dbReference type="SUPFAM" id="SSF52172">
    <property type="entry name" value="CheY-like"/>
    <property type="match status" value="1"/>
</dbReference>
<dbReference type="CDD" id="cd00156">
    <property type="entry name" value="REC"/>
    <property type="match status" value="1"/>
</dbReference>
<dbReference type="InterPro" id="IPR050595">
    <property type="entry name" value="Bact_response_regulator"/>
</dbReference>
<accession>A0A2M8LG17</accession>
<name>A0A2M8LG17_9BACT</name>
<feature type="modified residue" description="4-aspartylphosphate" evidence="2">
    <location>
        <position position="54"/>
    </location>
</feature>